<dbReference type="NCBIfam" id="NF009023">
    <property type="entry name" value="PRK12359.1"/>
    <property type="match status" value="1"/>
</dbReference>
<sequence>MSRAAIGLFYGSSTCYTEMAGEKIRAVLGEDRVDMFNIADEPVITAQFYDYLIFGIPTWDYGELQEDWEEIWEELAELDLRGKAVALYGLGDQIGYPEWFLDAMGYLHAQLLARGARPCGYWPREGYEFEASQALTPEGDQFVGLALDEENEFDLTDERIARWCEQITREFGL</sequence>
<evidence type="ECO:0000256" key="6">
    <source>
        <dbReference type="ARBA" id="ARBA00022982"/>
    </source>
</evidence>
<protein>
    <recommendedName>
        <fullName evidence="7">Flavodoxin</fullName>
    </recommendedName>
</protein>
<dbReference type="RefSeq" id="WP_123637779.1">
    <property type="nucleotide sequence ID" value="NZ_JBHYFO010000004.1"/>
</dbReference>
<evidence type="ECO:0000256" key="7">
    <source>
        <dbReference type="PIRNR" id="PIRNR038996"/>
    </source>
</evidence>
<dbReference type="InterPro" id="IPR029039">
    <property type="entry name" value="Flavoprotein-like_sf"/>
</dbReference>
<proteinExistence type="inferred from homology"/>
<accession>A0A3N1P7E0</accession>
<dbReference type="PROSITE" id="PS50902">
    <property type="entry name" value="FLAVODOXIN_LIKE"/>
    <property type="match status" value="1"/>
</dbReference>
<keyword evidence="4 7" id="KW-0285">Flavoprotein</keyword>
<dbReference type="AlphaFoldDB" id="A0A3N1P7E0"/>
<comment type="caution">
    <text evidence="9">The sequence shown here is derived from an EMBL/GenBank/DDBJ whole genome shotgun (WGS) entry which is preliminary data.</text>
</comment>
<dbReference type="GO" id="GO:0010181">
    <property type="term" value="F:FMN binding"/>
    <property type="evidence" value="ECO:0007669"/>
    <property type="project" value="UniProtKB-UniRule"/>
</dbReference>
<evidence type="ECO:0000313" key="9">
    <source>
        <dbReference type="EMBL" id="ROQ20666.1"/>
    </source>
</evidence>
<keyword evidence="5 7" id="KW-0288">FMN</keyword>
<dbReference type="PANTHER" id="PTHR42809:SF3">
    <property type="entry name" value="FLAVODOXIN 2"/>
    <property type="match status" value="1"/>
</dbReference>
<dbReference type="InterPro" id="IPR050619">
    <property type="entry name" value="Flavodoxin"/>
</dbReference>
<name>A0A3N1P7E0_9GAMM</name>
<evidence type="ECO:0000256" key="5">
    <source>
        <dbReference type="ARBA" id="ARBA00022643"/>
    </source>
</evidence>
<evidence type="ECO:0000313" key="10">
    <source>
        <dbReference type="Proteomes" id="UP000273643"/>
    </source>
</evidence>
<evidence type="ECO:0000256" key="4">
    <source>
        <dbReference type="ARBA" id="ARBA00022630"/>
    </source>
</evidence>
<dbReference type="PANTHER" id="PTHR42809">
    <property type="entry name" value="FLAVODOXIN 2"/>
    <property type="match status" value="1"/>
</dbReference>
<dbReference type="NCBIfam" id="TIGR01752">
    <property type="entry name" value="flav_long"/>
    <property type="match status" value="1"/>
</dbReference>
<evidence type="ECO:0000256" key="1">
    <source>
        <dbReference type="ARBA" id="ARBA00001917"/>
    </source>
</evidence>
<dbReference type="InterPro" id="IPR010086">
    <property type="entry name" value="Flavodoxin_lc"/>
</dbReference>
<feature type="domain" description="Flavodoxin-like" evidence="8">
    <location>
        <begin position="6"/>
        <end position="168"/>
    </location>
</feature>
<dbReference type="SUPFAM" id="SSF52218">
    <property type="entry name" value="Flavoproteins"/>
    <property type="match status" value="1"/>
</dbReference>
<dbReference type="NCBIfam" id="NF006739">
    <property type="entry name" value="PRK09267.1-5"/>
    <property type="match status" value="1"/>
</dbReference>
<keyword evidence="10" id="KW-1185">Reference proteome</keyword>
<dbReference type="Pfam" id="PF00258">
    <property type="entry name" value="Flavodoxin_1"/>
    <property type="match status" value="1"/>
</dbReference>
<organism evidence="9 10">
    <name type="scientific">Marinimicrobium koreense</name>
    <dbReference type="NCBI Taxonomy" id="306545"/>
    <lineage>
        <taxon>Bacteria</taxon>
        <taxon>Pseudomonadati</taxon>
        <taxon>Pseudomonadota</taxon>
        <taxon>Gammaproteobacteria</taxon>
        <taxon>Cellvibrionales</taxon>
        <taxon>Cellvibrionaceae</taxon>
        <taxon>Marinimicrobium</taxon>
    </lineage>
</organism>
<gene>
    <name evidence="9" type="ORF">EDC38_1279</name>
</gene>
<comment type="function">
    <text evidence="7">Low-potential electron donor to a number of redox enzymes.</text>
</comment>
<dbReference type="InterPro" id="IPR008254">
    <property type="entry name" value="Flavodoxin/NO_synth"/>
</dbReference>
<keyword evidence="3 7" id="KW-0813">Transport</keyword>
<dbReference type="Gene3D" id="3.40.50.360">
    <property type="match status" value="1"/>
</dbReference>
<reference evidence="9 10" key="1">
    <citation type="submission" date="2018-11" db="EMBL/GenBank/DDBJ databases">
        <title>Genomic Encyclopedia of Type Strains, Phase IV (KMG-IV): sequencing the most valuable type-strain genomes for metagenomic binning, comparative biology and taxonomic classification.</title>
        <authorList>
            <person name="Goeker M."/>
        </authorList>
    </citation>
    <scope>NUCLEOTIDE SEQUENCE [LARGE SCALE GENOMIC DNA]</scope>
    <source>
        <strain evidence="9 10">DSM 16974</strain>
    </source>
</reference>
<evidence type="ECO:0000256" key="2">
    <source>
        <dbReference type="ARBA" id="ARBA00005267"/>
    </source>
</evidence>
<comment type="similarity">
    <text evidence="2 7">Belongs to the flavodoxin family.</text>
</comment>
<dbReference type="PIRSF" id="PIRSF038996">
    <property type="entry name" value="FldA"/>
    <property type="match status" value="1"/>
</dbReference>
<comment type="cofactor">
    <cofactor evidence="1 7">
        <name>FMN</name>
        <dbReference type="ChEBI" id="CHEBI:58210"/>
    </cofactor>
</comment>
<evidence type="ECO:0000259" key="8">
    <source>
        <dbReference type="PROSITE" id="PS50902"/>
    </source>
</evidence>
<dbReference type="OrthoDB" id="359268at2"/>
<dbReference type="GO" id="GO:0009055">
    <property type="term" value="F:electron transfer activity"/>
    <property type="evidence" value="ECO:0007669"/>
    <property type="project" value="UniProtKB-UniRule"/>
</dbReference>
<keyword evidence="6 7" id="KW-0249">Electron transport</keyword>
<evidence type="ECO:0000256" key="3">
    <source>
        <dbReference type="ARBA" id="ARBA00022448"/>
    </source>
</evidence>
<dbReference type="Proteomes" id="UP000273643">
    <property type="component" value="Unassembled WGS sequence"/>
</dbReference>
<dbReference type="EMBL" id="RJUK01000001">
    <property type="protein sequence ID" value="ROQ20666.1"/>
    <property type="molecule type" value="Genomic_DNA"/>
</dbReference>